<organism evidence="2 3">
    <name type="scientific">Aequorivita marisscotiae</name>
    <dbReference type="NCBI Taxonomy" id="3040348"/>
    <lineage>
        <taxon>Bacteria</taxon>
        <taxon>Pseudomonadati</taxon>
        <taxon>Bacteroidota</taxon>
        <taxon>Flavobacteriia</taxon>
        <taxon>Flavobacteriales</taxon>
        <taxon>Flavobacteriaceae</taxon>
        <taxon>Aequorivita</taxon>
    </lineage>
</organism>
<proteinExistence type="predicted"/>
<reference evidence="2 3" key="1">
    <citation type="submission" date="2023-04" db="EMBL/GenBank/DDBJ databases">
        <title>Taxonomic identification of the Arctic strain Aequorivita sp. nov. and transcriptomic analysis in response to temperature stress.</title>
        <authorList>
            <person name="Liu W."/>
            <person name="Cong B."/>
            <person name="Lin J."/>
        </authorList>
    </citation>
    <scope>NUCLEOTIDE SEQUENCE [LARGE SCALE GENOMIC DNA]</scope>
    <source>
        <strain evidence="2 3">Ant34-E75</strain>
    </source>
</reference>
<evidence type="ECO:0000256" key="1">
    <source>
        <dbReference type="SAM" id="MobiDB-lite"/>
    </source>
</evidence>
<evidence type="ECO:0000313" key="3">
    <source>
        <dbReference type="Proteomes" id="UP001238523"/>
    </source>
</evidence>
<dbReference type="RefSeq" id="WP_279448145.1">
    <property type="nucleotide sequence ID" value="NZ_CP122379.1"/>
</dbReference>
<gene>
    <name evidence="2" type="ORF">QCQ61_13375</name>
</gene>
<keyword evidence="3" id="KW-1185">Reference proteome</keyword>
<protein>
    <submittedName>
        <fullName evidence="2">Uncharacterized protein</fullName>
    </submittedName>
</protein>
<dbReference type="EMBL" id="CP122379">
    <property type="protein sequence ID" value="WGF92188.1"/>
    <property type="molecule type" value="Genomic_DNA"/>
</dbReference>
<accession>A0ABY8KT12</accession>
<sequence length="42" mass="4977">MSPPTRLPDGQETAGKGSFDLPRGEVVWNFKAMYFWRFYMDF</sequence>
<feature type="region of interest" description="Disordered" evidence="1">
    <location>
        <begin position="1"/>
        <end position="21"/>
    </location>
</feature>
<name>A0ABY8KT12_9FLAO</name>
<evidence type="ECO:0000313" key="2">
    <source>
        <dbReference type="EMBL" id="WGF92188.1"/>
    </source>
</evidence>
<dbReference type="Proteomes" id="UP001238523">
    <property type="component" value="Chromosome"/>
</dbReference>